<evidence type="ECO:0000256" key="8">
    <source>
        <dbReference type="SAM" id="MobiDB-lite"/>
    </source>
</evidence>
<comment type="similarity">
    <text evidence="7">Belongs to the binding-protein-dependent transport system permease family.</text>
</comment>
<feature type="transmembrane region" description="Helical" evidence="7">
    <location>
        <begin position="202"/>
        <end position="227"/>
    </location>
</feature>
<evidence type="ECO:0000313" key="11">
    <source>
        <dbReference type="Proteomes" id="UP001500190"/>
    </source>
</evidence>
<sequence length="296" mass="32898">MTATTYDRTEASSTTRELRRRKIRSRTGDAAVLATVAVVLAAMVFPFAWMVMTAFRPADEMFDLNRILPDHFTVHGFRQLFAGSAFGRYVLNSTVVALVAMVVAVFVSCLTGYAFSRFEFRGKRVLMVAFIAVQLFPFVILITPLYLFFSELHLLNTYQGLILAYVGLVLPFATYLMMGYFNTVPKGLDEAARIDGCSTLGVLFRVIFPIAWPGVATVAINTFVMAWEEYLFAKVLMTDNQLKTVQVGLSDFFGEFTTQWDLVMCASVVASVPTVILFAIAQRRLVSGLATGSVKE</sequence>
<feature type="transmembrane region" description="Helical" evidence="7">
    <location>
        <begin position="161"/>
        <end position="181"/>
    </location>
</feature>
<feature type="transmembrane region" description="Helical" evidence="7">
    <location>
        <begin position="260"/>
        <end position="281"/>
    </location>
</feature>
<comment type="caution">
    <text evidence="10">The sequence shown here is derived from an EMBL/GenBank/DDBJ whole genome shotgun (WGS) entry which is preliminary data.</text>
</comment>
<gene>
    <name evidence="10" type="ORF">GCM10009742_48610</name>
</gene>
<accession>A0ABP4Q2Q0</accession>
<proteinExistence type="inferred from homology"/>
<comment type="subcellular location">
    <subcellularLocation>
        <location evidence="1 7">Cell membrane</location>
        <topology evidence="1 7">Multi-pass membrane protein</topology>
    </subcellularLocation>
</comment>
<dbReference type="PANTHER" id="PTHR32243">
    <property type="entry name" value="MALTOSE TRANSPORT SYSTEM PERMEASE-RELATED"/>
    <property type="match status" value="1"/>
</dbReference>
<feature type="transmembrane region" description="Helical" evidence="7">
    <location>
        <begin position="30"/>
        <end position="52"/>
    </location>
</feature>
<evidence type="ECO:0000256" key="5">
    <source>
        <dbReference type="ARBA" id="ARBA00022989"/>
    </source>
</evidence>
<dbReference type="Pfam" id="PF00528">
    <property type="entry name" value="BPD_transp_1"/>
    <property type="match status" value="1"/>
</dbReference>
<evidence type="ECO:0000313" key="10">
    <source>
        <dbReference type="EMBL" id="GAA1596068.1"/>
    </source>
</evidence>
<feature type="region of interest" description="Disordered" evidence="8">
    <location>
        <begin position="1"/>
        <end position="22"/>
    </location>
</feature>
<evidence type="ECO:0000256" key="7">
    <source>
        <dbReference type="RuleBase" id="RU363032"/>
    </source>
</evidence>
<keyword evidence="2 7" id="KW-0813">Transport</keyword>
<feature type="compositionally biased region" description="Polar residues" evidence="8">
    <location>
        <begin position="1"/>
        <end position="15"/>
    </location>
</feature>
<dbReference type="PANTHER" id="PTHR32243:SF18">
    <property type="entry name" value="INNER MEMBRANE ABC TRANSPORTER PERMEASE PROTEIN YCJP"/>
    <property type="match status" value="1"/>
</dbReference>
<evidence type="ECO:0000256" key="1">
    <source>
        <dbReference type="ARBA" id="ARBA00004651"/>
    </source>
</evidence>
<keyword evidence="4 7" id="KW-0812">Transmembrane</keyword>
<dbReference type="SUPFAM" id="SSF161098">
    <property type="entry name" value="MetI-like"/>
    <property type="match status" value="1"/>
</dbReference>
<evidence type="ECO:0000259" key="9">
    <source>
        <dbReference type="PROSITE" id="PS50928"/>
    </source>
</evidence>
<dbReference type="InterPro" id="IPR035906">
    <property type="entry name" value="MetI-like_sf"/>
</dbReference>
<dbReference type="EMBL" id="BAAAND010000008">
    <property type="protein sequence ID" value="GAA1596068.1"/>
    <property type="molecule type" value="Genomic_DNA"/>
</dbReference>
<keyword evidence="11" id="KW-1185">Reference proteome</keyword>
<dbReference type="CDD" id="cd06261">
    <property type="entry name" value="TM_PBP2"/>
    <property type="match status" value="1"/>
</dbReference>
<evidence type="ECO:0000256" key="4">
    <source>
        <dbReference type="ARBA" id="ARBA00022692"/>
    </source>
</evidence>
<feature type="transmembrane region" description="Helical" evidence="7">
    <location>
        <begin position="125"/>
        <end position="149"/>
    </location>
</feature>
<evidence type="ECO:0000256" key="2">
    <source>
        <dbReference type="ARBA" id="ARBA00022448"/>
    </source>
</evidence>
<keyword evidence="6 7" id="KW-0472">Membrane</keyword>
<keyword evidence="3" id="KW-1003">Cell membrane</keyword>
<feature type="domain" description="ABC transmembrane type-1" evidence="9">
    <location>
        <begin position="90"/>
        <end position="281"/>
    </location>
</feature>
<evidence type="ECO:0000256" key="6">
    <source>
        <dbReference type="ARBA" id="ARBA00023136"/>
    </source>
</evidence>
<protein>
    <submittedName>
        <fullName evidence="10">Carbohydrate ABC transporter permease</fullName>
    </submittedName>
</protein>
<reference evidence="11" key="1">
    <citation type="journal article" date="2019" name="Int. J. Syst. Evol. Microbiol.">
        <title>The Global Catalogue of Microorganisms (GCM) 10K type strain sequencing project: providing services to taxonomists for standard genome sequencing and annotation.</title>
        <authorList>
            <consortium name="The Broad Institute Genomics Platform"/>
            <consortium name="The Broad Institute Genome Sequencing Center for Infectious Disease"/>
            <person name="Wu L."/>
            <person name="Ma J."/>
        </authorList>
    </citation>
    <scope>NUCLEOTIDE SEQUENCE [LARGE SCALE GENOMIC DNA]</scope>
    <source>
        <strain evidence="11">JCM 14304</strain>
    </source>
</reference>
<dbReference type="Proteomes" id="UP001500190">
    <property type="component" value="Unassembled WGS sequence"/>
</dbReference>
<name>A0ABP4Q2Q0_9ACTN</name>
<feature type="transmembrane region" description="Helical" evidence="7">
    <location>
        <begin position="89"/>
        <end position="113"/>
    </location>
</feature>
<dbReference type="RefSeq" id="WP_344195132.1">
    <property type="nucleotide sequence ID" value="NZ_BAAAND010000008.1"/>
</dbReference>
<organism evidence="10 11">
    <name type="scientific">Kribbella karoonensis</name>
    <dbReference type="NCBI Taxonomy" id="324851"/>
    <lineage>
        <taxon>Bacteria</taxon>
        <taxon>Bacillati</taxon>
        <taxon>Actinomycetota</taxon>
        <taxon>Actinomycetes</taxon>
        <taxon>Propionibacteriales</taxon>
        <taxon>Kribbellaceae</taxon>
        <taxon>Kribbella</taxon>
    </lineage>
</organism>
<dbReference type="InterPro" id="IPR050901">
    <property type="entry name" value="BP-dep_ABC_trans_perm"/>
</dbReference>
<dbReference type="Gene3D" id="1.10.3720.10">
    <property type="entry name" value="MetI-like"/>
    <property type="match status" value="1"/>
</dbReference>
<dbReference type="PROSITE" id="PS50928">
    <property type="entry name" value="ABC_TM1"/>
    <property type="match status" value="1"/>
</dbReference>
<evidence type="ECO:0000256" key="3">
    <source>
        <dbReference type="ARBA" id="ARBA00022475"/>
    </source>
</evidence>
<dbReference type="InterPro" id="IPR000515">
    <property type="entry name" value="MetI-like"/>
</dbReference>
<keyword evidence="5 7" id="KW-1133">Transmembrane helix</keyword>